<dbReference type="PANTHER" id="PTHR38590">
    <property type="entry name" value="BLL0828 PROTEIN"/>
    <property type="match status" value="1"/>
</dbReference>
<dbReference type="Proteomes" id="UP001139486">
    <property type="component" value="Unassembled WGS sequence"/>
</dbReference>
<dbReference type="InterPro" id="IPR007569">
    <property type="entry name" value="DUF559"/>
</dbReference>
<keyword evidence="2" id="KW-0378">Hydrolase</keyword>
<dbReference type="EMBL" id="JAMLDY010000005">
    <property type="protein sequence ID" value="MCP3734360.1"/>
    <property type="molecule type" value="Genomic_DNA"/>
</dbReference>
<keyword evidence="3" id="KW-1185">Reference proteome</keyword>
<proteinExistence type="predicted"/>
<comment type="caution">
    <text evidence="2">The sequence shown here is derived from an EMBL/GenBank/DDBJ whole genome shotgun (WGS) entry which is preliminary data.</text>
</comment>
<sequence length="109" mass="12015">MTQPERELWTALRAKRFGGVKFSRQVVIGPFIADFVARSAKLIVEVDGDTHSDQARDGRRTAWLHQRGYRVIRFGNTDVMDNLEGVLGVIGDALGTAPLPNPLPSGERA</sequence>
<dbReference type="PANTHER" id="PTHR38590:SF1">
    <property type="entry name" value="BLL0828 PROTEIN"/>
    <property type="match status" value="1"/>
</dbReference>
<dbReference type="AlphaFoldDB" id="A0A9X2HX09"/>
<dbReference type="InterPro" id="IPR047216">
    <property type="entry name" value="Endonuclease_DUF559_bact"/>
</dbReference>
<accession>A0A9X2HX09</accession>
<dbReference type="RefSeq" id="WP_254288364.1">
    <property type="nucleotide sequence ID" value="NZ_JAMLDY010000005.1"/>
</dbReference>
<name>A0A9X2HX09_9SPHN</name>
<dbReference type="GO" id="GO:0004519">
    <property type="term" value="F:endonuclease activity"/>
    <property type="evidence" value="ECO:0007669"/>
    <property type="project" value="UniProtKB-KW"/>
</dbReference>
<keyword evidence="2" id="KW-0255">Endonuclease</keyword>
<feature type="domain" description="DUF559" evidence="1">
    <location>
        <begin position="1"/>
        <end position="92"/>
    </location>
</feature>
<evidence type="ECO:0000313" key="3">
    <source>
        <dbReference type="Proteomes" id="UP001139486"/>
    </source>
</evidence>
<organism evidence="2 3">
    <name type="scientific">Sphingomonas liriopis</name>
    <dbReference type="NCBI Taxonomy" id="2949094"/>
    <lineage>
        <taxon>Bacteria</taxon>
        <taxon>Pseudomonadati</taxon>
        <taxon>Pseudomonadota</taxon>
        <taxon>Alphaproteobacteria</taxon>
        <taxon>Sphingomonadales</taxon>
        <taxon>Sphingomonadaceae</taxon>
        <taxon>Sphingomonas</taxon>
    </lineage>
</organism>
<reference evidence="2" key="1">
    <citation type="submission" date="2022-05" db="EMBL/GenBank/DDBJ databases">
        <title>Sphingomonas sp. strain RP10 Genome sequencing and assembly.</title>
        <authorList>
            <person name="Kim I."/>
        </authorList>
    </citation>
    <scope>NUCLEOTIDE SEQUENCE</scope>
    <source>
        <strain evidence="2">RP10</strain>
    </source>
</reference>
<dbReference type="Pfam" id="PF04480">
    <property type="entry name" value="DUF559"/>
    <property type="match status" value="1"/>
</dbReference>
<dbReference type="Gene3D" id="3.40.960.10">
    <property type="entry name" value="VSR Endonuclease"/>
    <property type="match status" value="1"/>
</dbReference>
<dbReference type="CDD" id="cd01038">
    <property type="entry name" value="Endonuclease_DUF559"/>
    <property type="match status" value="1"/>
</dbReference>
<evidence type="ECO:0000259" key="1">
    <source>
        <dbReference type="Pfam" id="PF04480"/>
    </source>
</evidence>
<gene>
    <name evidence="2" type="ORF">M9979_05645</name>
</gene>
<dbReference type="InterPro" id="IPR011335">
    <property type="entry name" value="Restrct_endonuc-II-like"/>
</dbReference>
<evidence type="ECO:0000313" key="2">
    <source>
        <dbReference type="EMBL" id="MCP3734360.1"/>
    </source>
</evidence>
<protein>
    <submittedName>
        <fullName evidence="2">Endonuclease domain-containing protein</fullName>
    </submittedName>
</protein>
<dbReference type="SUPFAM" id="SSF52980">
    <property type="entry name" value="Restriction endonuclease-like"/>
    <property type="match status" value="1"/>
</dbReference>
<keyword evidence="2" id="KW-0540">Nuclease</keyword>